<evidence type="ECO:0000313" key="2">
    <source>
        <dbReference type="EMBL" id="SFW49744.1"/>
    </source>
</evidence>
<dbReference type="Gene3D" id="1.10.510.10">
    <property type="entry name" value="Transferase(Phosphotransferase) domain 1"/>
    <property type="match status" value="1"/>
</dbReference>
<sequence length="567" mass="64825">MLNEGFVLENRYKIVNIAGKGGTSVVYRALDLKANNAQRAVKEVKKTNGTDAYNARQESLLIKEFCEKDVKNSYFPNIIEIIDNKPDALYIVQDYIDGVSMEKLLAYYPFRHNMVLKYAKDICSVISFIHKCGLIHSDMKPDNIMVVRTEEDLENSKRPDKFGKLKFIDFGSVIERREGTFAYTPAYAAPEQFRKEELDEKTDIFNIGATMYHMITGKKPMNVSVKGKLVSSAERFVFDKGTNAGLVRIIRKCVQDDKNKRYRSCDELYADLDRAENHTYIRVTAILAGLAALSLGVSLFAGIMAHKKDSEDFNTLLEIAESSNEYEERAAAFEDVIHADGSYADAYLELIELYKSDQVFRADEVEQIRRLINENVNELQKAPDYENVAFELGILYWYYYFYGSNEEDLMNQNTGTSGKIAAVKWFKESQTENFKDKYPKKYQIARVYCAIGDFYSQSRKKENELLGNDISADLWNSMNELSELVETENADSDIIVLETYKTLVNLEYTNINEFSKAGVSFAEQKKFIDDIRDKTEKLEPQSGTAAEAKEYILGSYDMIIQSIEGSE</sequence>
<dbReference type="RefSeq" id="WP_072301104.1">
    <property type="nucleotide sequence ID" value="NZ_FPIP01000010.1"/>
</dbReference>
<dbReference type="SMART" id="SM00220">
    <property type="entry name" value="S_TKc"/>
    <property type="match status" value="1"/>
</dbReference>
<evidence type="ECO:0000259" key="1">
    <source>
        <dbReference type="PROSITE" id="PS50011"/>
    </source>
</evidence>
<dbReference type="InterPro" id="IPR000719">
    <property type="entry name" value="Prot_kinase_dom"/>
</dbReference>
<dbReference type="AlphaFoldDB" id="A0A1K1PPY2"/>
<dbReference type="Proteomes" id="UP000183461">
    <property type="component" value="Unassembled WGS sequence"/>
</dbReference>
<dbReference type="PANTHER" id="PTHR24348">
    <property type="entry name" value="SERINE/THREONINE-PROTEIN KINASE UNC-51-RELATED"/>
    <property type="match status" value="1"/>
</dbReference>
<dbReference type="InterPro" id="IPR045269">
    <property type="entry name" value="Atg1-like"/>
</dbReference>
<dbReference type="CDD" id="cd14014">
    <property type="entry name" value="STKc_PknB_like"/>
    <property type="match status" value="1"/>
</dbReference>
<dbReference type="GO" id="GO:0005524">
    <property type="term" value="F:ATP binding"/>
    <property type="evidence" value="ECO:0007669"/>
    <property type="project" value="InterPro"/>
</dbReference>
<dbReference type="SUPFAM" id="SSF56112">
    <property type="entry name" value="Protein kinase-like (PK-like)"/>
    <property type="match status" value="1"/>
</dbReference>
<proteinExistence type="predicted"/>
<gene>
    <name evidence="2" type="ORF">SAMN02910280_0032</name>
</gene>
<dbReference type="Pfam" id="PF00069">
    <property type="entry name" value="Pkinase"/>
    <property type="match status" value="1"/>
</dbReference>
<protein>
    <submittedName>
        <fullName evidence="2">Serine/threonine protein kinase</fullName>
    </submittedName>
</protein>
<dbReference type="GO" id="GO:0004674">
    <property type="term" value="F:protein serine/threonine kinase activity"/>
    <property type="evidence" value="ECO:0007669"/>
    <property type="project" value="UniProtKB-KW"/>
</dbReference>
<dbReference type="GO" id="GO:0005737">
    <property type="term" value="C:cytoplasm"/>
    <property type="evidence" value="ECO:0007669"/>
    <property type="project" value="TreeGrafter"/>
</dbReference>
<reference evidence="2 3" key="1">
    <citation type="submission" date="2016-11" db="EMBL/GenBank/DDBJ databases">
        <authorList>
            <person name="Jaros S."/>
            <person name="Januszkiewicz K."/>
            <person name="Wedrychowicz H."/>
        </authorList>
    </citation>
    <scope>NUCLEOTIDE SEQUENCE [LARGE SCALE GENOMIC DNA]</scope>
    <source>
        <strain evidence="2 3">YL228</strain>
    </source>
</reference>
<dbReference type="InterPro" id="IPR008271">
    <property type="entry name" value="Ser/Thr_kinase_AS"/>
</dbReference>
<dbReference type="Gene3D" id="3.30.200.20">
    <property type="entry name" value="Phosphorylase Kinase, domain 1"/>
    <property type="match status" value="1"/>
</dbReference>
<keyword evidence="2" id="KW-0418">Kinase</keyword>
<keyword evidence="2" id="KW-0808">Transferase</keyword>
<keyword evidence="2" id="KW-0723">Serine/threonine-protein kinase</keyword>
<accession>A0A1K1PPY2</accession>
<dbReference type="PROSITE" id="PS00108">
    <property type="entry name" value="PROTEIN_KINASE_ST"/>
    <property type="match status" value="1"/>
</dbReference>
<feature type="domain" description="Protein kinase" evidence="1">
    <location>
        <begin position="12"/>
        <end position="281"/>
    </location>
</feature>
<evidence type="ECO:0000313" key="3">
    <source>
        <dbReference type="Proteomes" id="UP000183461"/>
    </source>
</evidence>
<name>A0A1K1PPY2_RUMFL</name>
<dbReference type="InterPro" id="IPR011009">
    <property type="entry name" value="Kinase-like_dom_sf"/>
</dbReference>
<dbReference type="EMBL" id="FPIP01000010">
    <property type="protein sequence ID" value="SFW49744.1"/>
    <property type="molecule type" value="Genomic_DNA"/>
</dbReference>
<organism evidence="2 3">
    <name type="scientific">Ruminococcus flavefaciens</name>
    <dbReference type="NCBI Taxonomy" id="1265"/>
    <lineage>
        <taxon>Bacteria</taxon>
        <taxon>Bacillati</taxon>
        <taxon>Bacillota</taxon>
        <taxon>Clostridia</taxon>
        <taxon>Eubacteriales</taxon>
        <taxon>Oscillospiraceae</taxon>
        <taxon>Ruminococcus</taxon>
    </lineage>
</organism>
<dbReference type="PROSITE" id="PS50011">
    <property type="entry name" value="PROTEIN_KINASE_DOM"/>
    <property type="match status" value="1"/>
</dbReference>